<dbReference type="OrthoDB" id="9798122at2"/>
<accession>A0A4Q5M138</accession>
<evidence type="ECO:0000313" key="2">
    <source>
        <dbReference type="Proteomes" id="UP000293162"/>
    </source>
</evidence>
<dbReference type="GO" id="GO:0016042">
    <property type="term" value="P:lipid catabolic process"/>
    <property type="evidence" value="ECO:0007669"/>
    <property type="project" value="InterPro"/>
</dbReference>
<dbReference type="GO" id="GO:0004806">
    <property type="term" value="F:triacylglycerol lipase activity"/>
    <property type="evidence" value="ECO:0007669"/>
    <property type="project" value="InterPro"/>
</dbReference>
<dbReference type="Gene3D" id="1.10.260.160">
    <property type="match status" value="1"/>
</dbReference>
<keyword evidence="2" id="KW-1185">Reference proteome</keyword>
<evidence type="ECO:0000313" key="1">
    <source>
        <dbReference type="EMBL" id="RYU95719.1"/>
    </source>
</evidence>
<comment type="caution">
    <text evidence="1">The sequence shown here is derived from an EMBL/GenBank/DDBJ whole genome shotgun (WGS) entry which is preliminary data.</text>
</comment>
<dbReference type="Proteomes" id="UP000293162">
    <property type="component" value="Unassembled WGS sequence"/>
</dbReference>
<dbReference type="SUPFAM" id="SSF53474">
    <property type="entry name" value="alpha/beta-Hydrolases"/>
    <property type="match status" value="1"/>
</dbReference>
<reference evidence="1 2" key="1">
    <citation type="submission" date="2019-02" db="EMBL/GenBank/DDBJ databases">
        <title>Bacterial novel species Emticicia sp. 17J42-9 isolated from soil.</title>
        <authorList>
            <person name="Jung H.-Y."/>
        </authorList>
    </citation>
    <scope>NUCLEOTIDE SEQUENCE [LARGE SCALE GENOMIC DNA]</scope>
    <source>
        <strain evidence="1 2">17J42-9</strain>
    </source>
</reference>
<protein>
    <submittedName>
        <fullName evidence="1">Phospholipase</fullName>
    </submittedName>
</protein>
<sequence>MKIKFFRYFLVSITLTVFVWSCDKAPTEPIPQPVVLVKATLVHEYTKEQLLASLGSQASDFALFIRGGVKQYKIIYKTKNTDGTEIQASGALVIPSIPNLTTPLPLASYQHGTIFSDSEAPSYFNANGEGTLASVLATLGYIVSAPDYIGYGNTNNLPHTYEHREGLATASLDMLRAVKEFIIQENVSWNKNVYLGGYSEGGFATLALQKKIEEEAPTEFTLKASSCGAGAYNKTLSFKTIASEGSSGDPTHNASYIWVILTYDRAYKLNRDMTSYFKEPYASQIQKDKQNVRIQGSFNTLISDAIKQSLANDSDAALTNAVKDNDIFDWKPKTPTMLTHGTADTYVPSFNTQTAYDAMAKRGATNVRLNLVTNGTHGSTIQRYLLDTISFFATNQ</sequence>
<dbReference type="InterPro" id="IPR029058">
    <property type="entry name" value="AB_hydrolase_fold"/>
</dbReference>
<dbReference type="PANTHER" id="PTHR34853:SF1">
    <property type="entry name" value="LIPASE 5"/>
    <property type="match status" value="1"/>
</dbReference>
<dbReference type="PANTHER" id="PTHR34853">
    <property type="match status" value="1"/>
</dbReference>
<dbReference type="AlphaFoldDB" id="A0A4Q5M138"/>
<name>A0A4Q5M138_9BACT</name>
<gene>
    <name evidence="1" type="ORF">EWM59_10165</name>
</gene>
<organism evidence="1 2">
    <name type="scientific">Emticicia agri</name>
    <dbReference type="NCBI Taxonomy" id="2492393"/>
    <lineage>
        <taxon>Bacteria</taxon>
        <taxon>Pseudomonadati</taxon>
        <taxon>Bacteroidota</taxon>
        <taxon>Cytophagia</taxon>
        <taxon>Cytophagales</taxon>
        <taxon>Leadbetterellaceae</taxon>
        <taxon>Emticicia</taxon>
    </lineage>
</organism>
<dbReference type="PIRSF" id="PIRSF029171">
    <property type="entry name" value="Esterase_LipA"/>
    <property type="match status" value="1"/>
</dbReference>
<dbReference type="InterPro" id="IPR005152">
    <property type="entry name" value="Lipase_secreted"/>
</dbReference>
<dbReference type="Pfam" id="PF03583">
    <property type="entry name" value="LIP"/>
    <property type="match status" value="1"/>
</dbReference>
<dbReference type="Gene3D" id="3.40.50.1820">
    <property type="entry name" value="alpha/beta hydrolase"/>
    <property type="match status" value="1"/>
</dbReference>
<proteinExistence type="predicted"/>
<dbReference type="RefSeq" id="WP_130020858.1">
    <property type="nucleotide sequence ID" value="NZ_SEWF01000012.1"/>
</dbReference>
<dbReference type="EMBL" id="SEWF01000012">
    <property type="protein sequence ID" value="RYU95719.1"/>
    <property type="molecule type" value="Genomic_DNA"/>
</dbReference>